<dbReference type="Proteomes" id="UP001607303">
    <property type="component" value="Unassembled WGS sequence"/>
</dbReference>
<keyword evidence="2" id="KW-1185">Reference proteome</keyword>
<proteinExistence type="predicted"/>
<dbReference type="EMBL" id="JAYRBN010000037">
    <property type="protein sequence ID" value="KAL2746505.1"/>
    <property type="molecule type" value="Genomic_DNA"/>
</dbReference>
<evidence type="ECO:0000313" key="1">
    <source>
        <dbReference type="EMBL" id="KAL2746505.1"/>
    </source>
</evidence>
<accession>A0ABD2CN35</accession>
<gene>
    <name evidence="1" type="ORF">V1477_004875</name>
</gene>
<reference evidence="1 2" key="1">
    <citation type="journal article" date="2024" name="Ann. Entomol. Soc. Am.">
        <title>Genomic analyses of the southern and eastern yellowjacket wasps (Hymenoptera: Vespidae) reveal evolutionary signatures of social life.</title>
        <authorList>
            <person name="Catto M.A."/>
            <person name="Caine P.B."/>
            <person name="Orr S.E."/>
            <person name="Hunt B.G."/>
            <person name="Goodisman M.A.D."/>
        </authorList>
    </citation>
    <scope>NUCLEOTIDE SEQUENCE [LARGE SCALE GENOMIC DNA]</scope>
    <source>
        <strain evidence="1">232</strain>
        <tissue evidence="1">Head and thorax</tissue>
    </source>
</reference>
<comment type="caution">
    <text evidence="1">The sequence shown here is derived from an EMBL/GenBank/DDBJ whole genome shotgun (WGS) entry which is preliminary data.</text>
</comment>
<name>A0ABD2CN35_VESMC</name>
<evidence type="ECO:0000313" key="2">
    <source>
        <dbReference type="Proteomes" id="UP001607303"/>
    </source>
</evidence>
<protein>
    <submittedName>
        <fullName evidence="1">Uncharacterized protein</fullName>
    </submittedName>
</protein>
<sequence length="97" mass="10848">SGERERPKMVEDRTEEAISSILRVCILGRYIFLYGGIHGPHLFHETIATCVEIISGVKAENRASIGTDSIMRLVPLTLKTVRFQQGQVVLQEMPDHG</sequence>
<dbReference type="AlphaFoldDB" id="A0ABD2CN35"/>
<organism evidence="1 2">
    <name type="scientific">Vespula maculifrons</name>
    <name type="common">Eastern yellow jacket</name>
    <name type="synonym">Wasp</name>
    <dbReference type="NCBI Taxonomy" id="7453"/>
    <lineage>
        <taxon>Eukaryota</taxon>
        <taxon>Metazoa</taxon>
        <taxon>Ecdysozoa</taxon>
        <taxon>Arthropoda</taxon>
        <taxon>Hexapoda</taxon>
        <taxon>Insecta</taxon>
        <taxon>Pterygota</taxon>
        <taxon>Neoptera</taxon>
        <taxon>Endopterygota</taxon>
        <taxon>Hymenoptera</taxon>
        <taxon>Apocrita</taxon>
        <taxon>Aculeata</taxon>
        <taxon>Vespoidea</taxon>
        <taxon>Vespidae</taxon>
        <taxon>Vespinae</taxon>
        <taxon>Vespula</taxon>
    </lineage>
</organism>
<feature type="non-terminal residue" evidence="1">
    <location>
        <position position="1"/>
    </location>
</feature>